<dbReference type="PANTHER" id="PTHR24032">
    <property type="entry name" value="EGF-LIKE DOMAIN-CONTAINING PROTEIN-RELATED-RELATED"/>
    <property type="match status" value="1"/>
</dbReference>
<dbReference type="InterPro" id="IPR013783">
    <property type="entry name" value="Ig-like_fold"/>
</dbReference>
<dbReference type="RefSeq" id="XP_020428326.1">
    <property type="nucleotide sequence ID" value="XM_020581186.1"/>
</dbReference>
<name>D3BR07_HETP5</name>
<dbReference type="FunCoup" id="D3BR07">
    <property type="interactions" value="802"/>
</dbReference>
<dbReference type="PROSITE" id="PS01186">
    <property type="entry name" value="EGF_2"/>
    <property type="match status" value="1"/>
</dbReference>
<evidence type="ECO:0000256" key="1">
    <source>
        <dbReference type="PROSITE-ProRule" id="PRU00076"/>
    </source>
</evidence>
<gene>
    <name evidence="4" type="ORF">PPL_10410</name>
</gene>
<dbReference type="EMBL" id="ADBJ01000049">
    <property type="protein sequence ID" value="EFA76193.1"/>
    <property type="molecule type" value="Genomic_DNA"/>
</dbReference>
<protein>
    <recommendedName>
        <fullName evidence="3">EGF-like domain-containing protein</fullName>
    </recommendedName>
</protein>
<dbReference type="SUPFAM" id="SSF81296">
    <property type="entry name" value="E set domains"/>
    <property type="match status" value="1"/>
</dbReference>
<keyword evidence="1" id="KW-1015">Disulfide bond</keyword>
<dbReference type="AlphaFoldDB" id="D3BR07"/>
<accession>D3BR07</accession>
<dbReference type="CDD" id="cd00603">
    <property type="entry name" value="IPT_PCSR"/>
    <property type="match status" value="1"/>
</dbReference>
<dbReference type="Gene3D" id="2.10.25.10">
    <property type="entry name" value="Laminin"/>
    <property type="match status" value="2"/>
</dbReference>
<dbReference type="Pfam" id="PF01833">
    <property type="entry name" value="TIG"/>
    <property type="match status" value="2"/>
</dbReference>
<dbReference type="SMART" id="SM00181">
    <property type="entry name" value="EGF"/>
    <property type="match status" value="2"/>
</dbReference>
<dbReference type="PROSITE" id="PS50026">
    <property type="entry name" value="EGF_3"/>
    <property type="match status" value="1"/>
</dbReference>
<feature type="region of interest" description="Disordered" evidence="2">
    <location>
        <begin position="771"/>
        <end position="809"/>
    </location>
</feature>
<proteinExistence type="predicted"/>
<comment type="caution">
    <text evidence="4">The sequence shown here is derived from an EMBL/GenBank/DDBJ whole genome shotgun (WGS) entry which is preliminary data.</text>
</comment>
<dbReference type="InterPro" id="IPR002909">
    <property type="entry name" value="IPT_dom"/>
</dbReference>
<dbReference type="InterPro" id="IPR053331">
    <property type="entry name" value="EGF-like_comC"/>
</dbReference>
<evidence type="ECO:0000313" key="4">
    <source>
        <dbReference type="EMBL" id="EFA76193.1"/>
    </source>
</evidence>
<evidence type="ECO:0000256" key="2">
    <source>
        <dbReference type="SAM" id="MobiDB-lite"/>
    </source>
</evidence>
<keyword evidence="1" id="KW-0245">EGF-like domain</keyword>
<dbReference type="STRING" id="670386.D3BR07"/>
<feature type="domain" description="EGF-like" evidence="3">
    <location>
        <begin position="732"/>
        <end position="765"/>
    </location>
</feature>
<dbReference type="InterPro" id="IPR014756">
    <property type="entry name" value="Ig_E-set"/>
</dbReference>
<evidence type="ECO:0000313" key="5">
    <source>
        <dbReference type="Proteomes" id="UP000001396"/>
    </source>
</evidence>
<dbReference type="Proteomes" id="UP000001396">
    <property type="component" value="Unassembled WGS sequence"/>
</dbReference>
<dbReference type="PANTHER" id="PTHR24032:SF39">
    <property type="entry name" value="EGF-LIKE DOMAIN-CONTAINING PROTEIN"/>
    <property type="match status" value="1"/>
</dbReference>
<dbReference type="Gene3D" id="2.60.40.10">
    <property type="entry name" value="Immunoglobulins"/>
    <property type="match status" value="2"/>
</dbReference>
<keyword evidence="5" id="KW-1185">Reference proteome</keyword>
<dbReference type="GeneID" id="31365879"/>
<dbReference type="PROSITE" id="PS00022">
    <property type="entry name" value="EGF_1"/>
    <property type="match status" value="1"/>
</dbReference>
<evidence type="ECO:0000259" key="3">
    <source>
        <dbReference type="PROSITE" id="PS50026"/>
    </source>
</evidence>
<dbReference type="InterPro" id="IPR002049">
    <property type="entry name" value="LE_dom"/>
</dbReference>
<dbReference type="Pfam" id="PF23106">
    <property type="entry name" value="EGF_Teneurin"/>
    <property type="match status" value="1"/>
</dbReference>
<dbReference type="CDD" id="cd00055">
    <property type="entry name" value="EGF_Lam"/>
    <property type="match status" value="1"/>
</dbReference>
<dbReference type="InterPro" id="IPR000742">
    <property type="entry name" value="EGF"/>
</dbReference>
<dbReference type="InParanoid" id="D3BR07"/>
<feature type="disulfide bond" evidence="1">
    <location>
        <begin position="736"/>
        <end position="746"/>
    </location>
</feature>
<sequence>MIITGTIWNYNTAGQYYSPGSTYMYDVPVPLDAEIDFMVYDRVSKVLYLSYGGLIYLNYVGPASTLLYLSHSKTASMTAFAYNYMVYTCTTDSNGAYLERFNVTTGQQNVFPLTSDVGRCINMNYDIDYRQIFISVVDKQGNLGVVTISDTGLKPTFVSIQPVEPVSQNLNSYSYAVGVDKDLKVVSVLSSSSRMYTMKYTSLCENQCSGHGQCISGGCVCNSGWLADDCSVPKPYIVGGTPSIPYVGVSNITITGNNFVNTANYQITVCGINCTDMKFNSVNSIGCSLALDGKQTVTPLQTCQAQVTFNGYSSDQFNLLTFIKPSFGPTYTQINNIISFNASDMVPSQYLSITWNTQPISFNSTAKSLNFTVPAGSTETNLQVLVSSSSVFSTNVILVPYLTSVGQESIDTYAGVYFVIKGDFFTSNNEQYLTTIFGDISVACQVISGNLCQLSTPQGILTDRRIRMFSQLRGVYSNTLTFQYNSPTITSYTQDDNNAIVITISGTNFGSSAFLLKMTDLGNVNVDTIFTSVSDSEIVAQLPTTILNNNYTILVDSKQADVSLNLNLKSNITSVSVIPVTGGNITVVGTFLISTPIYLNGEQLECESESKENFPATLICIVSSGAGSFVVYNPTSNKYSSGYLAPTITDINPKLYFKNQPVNFTITGDNFINIDLVLKINNEECAVTQINTNNLICTITPSGEADSKNNLVSVYVSVSDQETFNNDTLFYYTRPCLNDCSSHGQCNYTNAICKCDKGYTGLDCSEPTLNTTTDTSTSTSSTTSTTGTSTTTTSSTTSTPGTSTTGDLSSSNNLSISIILSIFSLGVMLI</sequence>
<comment type="caution">
    <text evidence="1">Lacks conserved residue(s) required for the propagation of feature annotation.</text>
</comment>
<feature type="disulfide bond" evidence="1">
    <location>
        <begin position="755"/>
        <end position="764"/>
    </location>
</feature>
<organism evidence="4 5">
    <name type="scientific">Heterostelium pallidum (strain ATCC 26659 / Pp 5 / PN500)</name>
    <name type="common">Cellular slime mold</name>
    <name type="synonym">Polysphondylium pallidum</name>
    <dbReference type="NCBI Taxonomy" id="670386"/>
    <lineage>
        <taxon>Eukaryota</taxon>
        <taxon>Amoebozoa</taxon>
        <taxon>Evosea</taxon>
        <taxon>Eumycetozoa</taxon>
        <taxon>Dictyostelia</taxon>
        <taxon>Acytosteliales</taxon>
        <taxon>Acytosteliaceae</taxon>
        <taxon>Heterostelium</taxon>
    </lineage>
</organism>
<reference evidence="4 5" key="1">
    <citation type="journal article" date="2011" name="Genome Res.">
        <title>Phylogeny-wide analysis of social amoeba genomes highlights ancient origins for complex intercellular communication.</title>
        <authorList>
            <person name="Heidel A.J."/>
            <person name="Lawal H.M."/>
            <person name="Felder M."/>
            <person name="Schilde C."/>
            <person name="Helps N.R."/>
            <person name="Tunggal B."/>
            <person name="Rivero F."/>
            <person name="John U."/>
            <person name="Schleicher M."/>
            <person name="Eichinger L."/>
            <person name="Platzer M."/>
            <person name="Noegel A.A."/>
            <person name="Schaap P."/>
            <person name="Gloeckner G."/>
        </authorList>
    </citation>
    <scope>NUCLEOTIDE SEQUENCE [LARGE SCALE GENOMIC DNA]</scope>
    <source>
        <strain evidence="5">ATCC 26659 / Pp 5 / PN500</strain>
    </source>
</reference>